<protein>
    <submittedName>
        <fullName evidence="1">Uncharacterized protein</fullName>
    </submittedName>
</protein>
<dbReference type="RefSeq" id="WP_242331625.1">
    <property type="nucleotide sequence ID" value="NZ_CP071872.1"/>
</dbReference>
<reference evidence="1 2" key="1">
    <citation type="submission" date="2021-03" db="EMBL/GenBank/DDBJ databases">
        <title>Complete genome of Streptomyces formicae strain 1H-GS9 (DSM 100524).</title>
        <authorList>
            <person name="Atanasov K.E."/>
            <person name="Altabella T."/>
            <person name="Ferrer A."/>
        </authorList>
    </citation>
    <scope>NUCLEOTIDE SEQUENCE [LARGE SCALE GENOMIC DNA]</scope>
    <source>
        <strain evidence="1 2">1H-GS9</strain>
    </source>
</reference>
<accession>A0ABY3WNN3</accession>
<sequence>MLRDKETGKVLAVDAAGEGARVRLWRDDHEEPYFAGELGAMLVVSTGRPWRFAFPGVRSTEVTRIDDTLVVRCAVGELSAGISFTFDDGLLRADITWRNASAAPLRDLAVGLVLELPDSSAEMVTLPQVLYRNNPSSDPGRTVPRLATGPGGGAVVVEEHRLPVPCAHTEWQGPDGPRRLSLFSPDPGDGSLGAVVHENLLRLTAMSGTVMFNGTADVAYVHKATTALYEGGYRELAAGGSLTTRHALDWGRPHRTGHGFRDMVHRGLRLYAPVGARPLSLDEIVHHKTLAMDRRWHDAHGAAGFLKFPGPGHVPGFMYGWTGQCLKLAWCDARIGLERGERWRVDRCRRAVNFYLDGSGTGAPPGLRMSFYGTEDGTWSAFRRDGRTFISARAYGDALCDLADVIALLRASGHAVPERWTRALAEGADFLAASAAPAGGVLPLGWRLDGTPDPEPPGAAGLPGVLALVKTHRVTGDQGLLRRAEELTERYQRLHAEDFARPFSRATLDAVCEDKEGGIAFFLCAYELLELTGEARYREWAEASADWLLTWVYQWNPGYDPGSPLRERGFSAVGWPGVSVQNHHLDVFFPVYELWRLGELADRPVYTRLAGLIAHAMGQGICTRPGEWDFERPGEQAEAFCPTNWQGRGTSNTWNPSWVTAQVLSNALRLRALTAAA</sequence>
<organism evidence="1 2">
    <name type="scientific">Streptomyces formicae</name>
    <dbReference type="NCBI Taxonomy" id="1616117"/>
    <lineage>
        <taxon>Bacteria</taxon>
        <taxon>Bacillati</taxon>
        <taxon>Actinomycetota</taxon>
        <taxon>Actinomycetes</taxon>
        <taxon>Kitasatosporales</taxon>
        <taxon>Streptomycetaceae</taxon>
        <taxon>Streptomyces</taxon>
    </lineage>
</organism>
<gene>
    <name evidence="1" type="ORF">J4032_16610</name>
</gene>
<dbReference type="EMBL" id="CP071872">
    <property type="protein sequence ID" value="UNM12922.1"/>
    <property type="molecule type" value="Genomic_DNA"/>
</dbReference>
<dbReference type="Gene3D" id="1.50.10.10">
    <property type="match status" value="1"/>
</dbReference>
<evidence type="ECO:0000313" key="1">
    <source>
        <dbReference type="EMBL" id="UNM12922.1"/>
    </source>
</evidence>
<evidence type="ECO:0000313" key="2">
    <source>
        <dbReference type="Proteomes" id="UP000828924"/>
    </source>
</evidence>
<keyword evidence="2" id="KW-1185">Reference proteome</keyword>
<dbReference type="InterPro" id="IPR012341">
    <property type="entry name" value="6hp_glycosidase-like_sf"/>
</dbReference>
<dbReference type="SUPFAM" id="SSF48208">
    <property type="entry name" value="Six-hairpin glycosidases"/>
    <property type="match status" value="1"/>
</dbReference>
<name>A0ABY3WNN3_9ACTN</name>
<dbReference type="Proteomes" id="UP000828924">
    <property type="component" value="Chromosome"/>
</dbReference>
<proteinExistence type="predicted"/>
<dbReference type="InterPro" id="IPR008928">
    <property type="entry name" value="6-hairpin_glycosidase_sf"/>
</dbReference>